<evidence type="ECO:0000313" key="2">
    <source>
        <dbReference type="Proteomes" id="UP000516148"/>
    </source>
</evidence>
<proteinExistence type="predicted"/>
<accession>A0A7H0LFC8</accession>
<sequence length="93" mass="9944">MTSKRARSRRTTADGRTIADIAIGHTEKALGALTAIIDRTESSDAAKVSAATAILDRAWGRPGQFLDEPDGEEDDLATLLAAARQRVLQGREP</sequence>
<protein>
    <submittedName>
        <fullName evidence="1">Uncharacterized protein</fullName>
    </submittedName>
</protein>
<evidence type="ECO:0000313" key="1">
    <source>
        <dbReference type="EMBL" id="QNQ08381.1"/>
    </source>
</evidence>
<name>A0A7H0LFC8_9SPHN</name>
<keyword evidence="2" id="KW-1185">Reference proteome</keyword>
<reference evidence="1 2" key="1">
    <citation type="submission" date="2020-09" db="EMBL/GenBank/DDBJ databases">
        <title>Sphingomonas sp., a new species isolated from pork steak.</title>
        <authorList>
            <person name="Heidler von Heilborn D."/>
        </authorList>
    </citation>
    <scope>NUCLEOTIDE SEQUENCE [LARGE SCALE GENOMIC DNA]</scope>
    <source>
        <strain evidence="2">S8-3T</strain>
    </source>
</reference>
<dbReference type="AlphaFoldDB" id="A0A7H0LFC8"/>
<dbReference type="EMBL" id="CP061038">
    <property type="protein sequence ID" value="QNQ08381.1"/>
    <property type="molecule type" value="Genomic_DNA"/>
</dbReference>
<gene>
    <name evidence="1" type="ORF">H3Z74_16720</name>
</gene>
<dbReference type="KEGG" id="spap:H3Z74_16720"/>
<dbReference type="Proteomes" id="UP000516148">
    <property type="component" value="Chromosome"/>
</dbReference>
<organism evidence="1 2">
    <name type="scientific">Sphingomonas alpina</name>
    <dbReference type="NCBI Taxonomy" id="653931"/>
    <lineage>
        <taxon>Bacteria</taxon>
        <taxon>Pseudomonadati</taxon>
        <taxon>Pseudomonadota</taxon>
        <taxon>Alphaproteobacteria</taxon>
        <taxon>Sphingomonadales</taxon>
        <taxon>Sphingomonadaceae</taxon>
        <taxon>Sphingomonas</taxon>
    </lineage>
</organism>
<dbReference type="RefSeq" id="WP_187760709.1">
    <property type="nucleotide sequence ID" value="NZ_CP061038.1"/>
</dbReference>